<feature type="compositionally biased region" description="Polar residues" evidence="1">
    <location>
        <begin position="50"/>
        <end position="65"/>
    </location>
</feature>
<evidence type="ECO:0000313" key="3">
    <source>
        <dbReference type="WBParaSite" id="nRc.2.0.1.t27001-RA"/>
    </source>
</evidence>
<dbReference type="WBParaSite" id="nRc.2.0.1.t27001-RA">
    <property type="protein sequence ID" value="nRc.2.0.1.t27001-RA"/>
    <property type="gene ID" value="nRc.2.0.1.g27001"/>
</dbReference>
<evidence type="ECO:0000256" key="1">
    <source>
        <dbReference type="SAM" id="MobiDB-lite"/>
    </source>
</evidence>
<name>A0A915JLX8_ROMCU</name>
<keyword evidence="2" id="KW-1185">Reference proteome</keyword>
<sequence>QKLLFSKPVVDFLGEKSNKGGGGGANHDNTVSSGYLSGYHHYASRDMDEMSSTWTRDETSNNLQHISEREPDDILDGKKSEFYPSNA</sequence>
<accession>A0A915JLX8</accession>
<dbReference type="Proteomes" id="UP000887565">
    <property type="component" value="Unplaced"/>
</dbReference>
<feature type="region of interest" description="Disordered" evidence="1">
    <location>
        <begin position="15"/>
        <end position="87"/>
    </location>
</feature>
<protein>
    <submittedName>
        <fullName evidence="3">Uncharacterized protein</fullName>
    </submittedName>
</protein>
<dbReference type="AlphaFoldDB" id="A0A915JLX8"/>
<evidence type="ECO:0000313" key="2">
    <source>
        <dbReference type="Proteomes" id="UP000887565"/>
    </source>
</evidence>
<organism evidence="2 3">
    <name type="scientific">Romanomermis culicivorax</name>
    <name type="common">Nematode worm</name>
    <dbReference type="NCBI Taxonomy" id="13658"/>
    <lineage>
        <taxon>Eukaryota</taxon>
        <taxon>Metazoa</taxon>
        <taxon>Ecdysozoa</taxon>
        <taxon>Nematoda</taxon>
        <taxon>Enoplea</taxon>
        <taxon>Dorylaimia</taxon>
        <taxon>Mermithida</taxon>
        <taxon>Mermithoidea</taxon>
        <taxon>Mermithidae</taxon>
        <taxon>Romanomermis</taxon>
    </lineage>
</organism>
<reference evidence="3" key="1">
    <citation type="submission" date="2022-11" db="UniProtKB">
        <authorList>
            <consortium name="WormBaseParasite"/>
        </authorList>
    </citation>
    <scope>IDENTIFICATION</scope>
</reference>
<proteinExistence type="predicted"/>